<dbReference type="OrthoDB" id="1751102at2"/>
<evidence type="ECO:0000313" key="2">
    <source>
        <dbReference type="Proteomes" id="UP000049127"/>
    </source>
</evidence>
<dbReference type="Pfam" id="PF12653">
    <property type="entry name" value="DUF3785"/>
    <property type="match status" value="1"/>
</dbReference>
<dbReference type="AlphaFoldDB" id="A0A0C7R0Y2"/>
<accession>A0A0C7R0Y2</accession>
<evidence type="ECO:0008006" key="3">
    <source>
        <dbReference type="Google" id="ProtNLM"/>
    </source>
</evidence>
<organism evidence="1 2">
    <name type="scientific">Paraclostridium sordellii</name>
    <name type="common">Clostridium sordellii</name>
    <dbReference type="NCBI Taxonomy" id="1505"/>
    <lineage>
        <taxon>Bacteria</taxon>
        <taxon>Bacillati</taxon>
        <taxon>Bacillota</taxon>
        <taxon>Clostridia</taxon>
        <taxon>Peptostreptococcales</taxon>
        <taxon>Peptostreptococcaceae</taxon>
        <taxon>Paraclostridium</taxon>
    </lineage>
</organism>
<protein>
    <recommendedName>
        <fullName evidence="3">DUF3785 domain-containing protein</fullName>
    </recommendedName>
</protein>
<dbReference type="Proteomes" id="UP000049127">
    <property type="component" value="Unassembled WGS sequence"/>
</dbReference>
<gene>
    <name evidence="1" type="ORF">R28058_02181</name>
</gene>
<dbReference type="InterPro" id="IPR024210">
    <property type="entry name" value="DUF3785"/>
</dbReference>
<name>A0A0C7R0Y2_PARSO</name>
<sequence length="139" mass="16190">MSKYKFKFKNKEYDLNKSNCSGVINDEDKPVTNIDLDEVLRLLNETQDVDFDLEYYQEACPECLSGVKEKQKFFGFLEYHFYLFTKNGEYVISDISKDYEGLSFNKLSRAGKVDDSYIVSIIICESCSDYIVQIENCIV</sequence>
<dbReference type="RefSeq" id="WP_055341209.1">
    <property type="nucleotide sequence ID" value="NZ_CDNI01000014.1"/>
</dbReference>
<proteinExistence type="predicted"/>
<dbReference type="EMBL" id="CEKZ01000003">
    <property type="protein sequence ID" value="CEQ02485.1"/>
    <property type="molecule type" value="Genomic_DNA"/>
</dbReference>
<evidence type="ECO:0000313" key="1">
    <source>
        <dbReference type="EMBL" id="CEQ02485.1"/>
    </source>
</evidence>
<reference evidence="1 2" key="1">
    <citation type="submission" date="2015-01" db="EMBL/GenBank/DDBJ databases">
        <authorList>
            <person name="Aslett A.Martin."/>
            <person name="De Silva Nishadi"/>
        </authorList>
    </citation>
    <scope>NUCLEOTIDE SEQUENCE [LARGE SCALE GENOMIC DNA]</scope>
    <source>
        <strain evidence="1 2">R28058</strain>
    </source>
</reference>